<dbReference type="OrthoDB" id="3172126at2"/>
<evidence type="ECO:0000313" key="2">
    <source>
        <dbReference type="Proteomes" id="UP000229239"/>
    </source>
</evidence>
<dbReference type="RefSeq" id="WP_100493418.1">
    <property type="nucleotide sequence ID" value="NZ_PEBJ01000001.1"/>
</dbReference>
<accession>A0A2M9HLY0</accession>
<dbReference type="EMBL" id="PEBJ01000001">
    <property type="protein sequence ID" value="PJM77816.1"/>
    <property type="molecule type" value="Genomic_DNA"/>
</dbReference>
<dbReference type="AlphaFoldDB" id="A0A2M9HLY0"/>
<dbReference type="Proteomes" id="UP000229239">
    <property type="component" value="Unassembled WGS sequence"/>
</dbReference>
<comment type="caution">
    <text evidence="1">The sequence shown here is derived from an EMBL/GenBank/DDBJ whole genome shotgun (WGS) entry which is preliminary data.</text>
</comment>
<sequence length="317" mass="35638">MKEHKEVAAALRSAQSDYRCASGTNDALRKAMRRRAAAGDLVSPYRNMYAARDYWNALNNEQQSLHVIRGLAYRHPSWVFTGLSAACLYGVQHSRSLHDGKVYVASTGGIGGADESHLVRVYMNQIPQRMVQGIRLVSPARMILDCAGYPFVHALAIIDSTLRMGLTSCEEIEALSLQSVCDERSVKRLVRYADAGSENGGESLFRGMLIERNYAEPLLQVEFGNPDNPAMPYRVDFCWKLADGRIIVAEYDGMAKYADATNKNRASLQAKLDYERRREQHLKAQKVTAIIHVFFEDLMSPRRFEEKMNEAGVPKIV</sequence>
<evidence type="ECO:0000313" key="1">
    <source>
        <dbReference type="EMBL" id="PJM77816.1"/>
    </source>
</evidence>
<name>A0A2M9HLY0_9BIFI</name>
<organism evidence="1 2">
    <name type="scientific">Bifidobacterium felsineum</name>
    <dbReference type="NCBI Taxonomy" id="2045440"/>
    <lineage>
        <taxon>Bacteria</taxon>
        <taxon>Bacillati</taxon>
        <taxon>Actinomycetota</taxon>
        <taxon>Actinomycetes</taxon>
        <taxon>Bifidobacteriales</taxon>
        <taxon>Bifidobacteriaceae</taxon>
        <taxon>Bifidobacterium</taxon>
    </lineage>
</organism>
<protein>
    <submittedName>
        <fullName evidence="1">Uncharacterized protein</fullName>
    </submittedName>
</protein>
<keyword evidence="2" id="KW-1185">Reference proteome</keyword>
<reference evidence="2" key="1">
    <citation type="submission" date="2017-10" db="EMBL/GenBank/DDBJ databases">
        <title>Draft genome sequences of strains TRE 1, TRE 9, TRE H and TRI 7, isolated from tamarins, belonging to four potential novel Bifidobacterium species.</title>
        <authorList>
            <person name="Mattarelli P."/>
            <person name="Modesto M."/>
            <person name="Puglisi E."/>
            <person name="Morelli L."/>
            <person name="Bonetti A."/>
            <person name="Spezio C."/>
            <person name="Sandri C."/>
        </authorList>
    </citation>
    <scope>NUCLEOTIDE SEQUENCE [LARGE SCALE GENOMIC DNA]</scope>
    <source>
        <strain evidence="2">TREH</strain>
    </source>
</reference>
<gene>
    <name evidence="1" type="ORF">CSQ86_01810</name>
</gene>
<proteinExistence type="predicted"/>